<evidence type="ECO:0000313" key="2">
    <source>
        <dbReference type="EMBL" id="EMO57304.1"/>
    </source>
</evidence>
<feature type="non-terminal residue" evidence="2">
    <location>
        <position position="1"/>
    </location>
</feature>
<proteinExistence type="predicted"/>
<keyword evidence="1" id="KW-0812">Transmembrane</keyword>
<comment type="caution">
    <text evidence="2">The sequence shown here is derived from an EMBL/GenBank/DDBJ whole genome shotgun (WGS) entry which is preliminary data.</text>
</comment>
<evidence type="ECO:0000313" key="3">
    <source>
        <dbReference type="Proteomes" id="UP000012149"/>
    </source>
</evidence>
<dbReference type="AlphaFoldDB" id="M6VWB0"/>
<accession>M6VWB0</accession>
<dbReference type="EMBL" id="AKWE02000124">
    <property type="protein sequence ID" value="EMO57304.1"/>
    <property type="molecule type" value="Genomic_DNA"/>
</dbReference>
<dbReference type="Proteomes" id="UP000012149">
    <property type="component" value="Unassembled WGS sequence"/>
</dbReference>
<evidence type="ECO:0000256" key="1">
    <source>
        <dbReference type="SAM" id="Phobius"/>
    </source>
</evidence>
<protein>
    <submittedName>
        <fullName evidence="2">Uncharacterized protein</fullName>
    </submittedName>
</protein>
<keyword evidence="1" id="KW-1133">Transmembrane helix</keyword>
<organism evidence="2 3">
    <name type="scientific">Leptospira santarosai str. CBC1416</name>
    <dbReference type="NCBI Taxonomy" id="1193059"/>
    <lineage>
        <taxon>Bacteria</taxon>
        <taxon>Pseudomonadati</taxon>
        <taxon>Spirochaetota</taxon>
        <taxon>Spirochaetia</taxon>
        <taxon>Leptospirales</taxon>
        <taxon>Leptospiraceae</taxon>
        <taxon>Leptospira</taxon>
    </lineage>
</organism>
<sequence length="64" mass="7608">KKIHDLISNKIGFTDYYLLQREIGSKWTRSRTVWRFLRADLFYGSISIVFLLLGFRNRKILGSV</sequence>
<gene>
    <name evidence="2" type="ORF">LEP1GSC161_3016</name>
</gene>
<keyword evidence="1" id="KW-0472">Membrane</keyword>
<name>M6VWB0_9LEPT</name>
<reference evidence="2 3" key="1">
    <citation type="submission" date="2013-01" db="EMBL/GenBank/DDBJ databases">
        <authorList>
            <person name="Harkins D.M."/>
            <person name="Durkin A.S."/>
            <person name="Brinkac L.M."/>
            <person name="Haft D.H."/>
            <person name="Selengut J.D."/>
            <person name="Sanka R."/>
            <person name="DePew J."/>
            <person name="Purushe J."/>
            <person name="Matthias M.A."/>
            <person name="Vinetz J.M."/>
            <person name="Sutton G.G."/>
            <person name="Nierman W.C."/>
            <person name="Fouts D.E."/>
        </authorList>
    </citation>
    <scope>NUCLEOTIDE SEQUENCE [LARGE SCALE GENOMIC DNA]</scope>
    <source>
        <strain evidence="2 3">CBC1416</strain>
    </source>
</reference>
<feature type="transmembrane region" description="Helical" evidence="1">
    <location>
        <begin position="36"/>
        <end position="55"/>
    </location>
</feature>